<name>A0A1I2GI99_9BACT</name>
<keyword evidence="1" id="KW-0255">Endonuclease</keyword>
<dbReference type="Proteomes" id="UP000199513">
    <property type="component" value="Unassembled WGS sequence"/>
</dbReference>
<dbReference type="EMBL" id="FONY01000018">
    <property type="protein sequence ID" value="SFF16700.1"/>
    <property type="molecule type" value="Genomic_DNA"/>
</dbReference>
<dbReference type="Pfam" id="PF09665">
    <property type="entry name" value="RE_Alw26IDE"/>
    <property type="match status" value="1"/>
</dbReference>
<dbReference type="RefSeq" id="WP_177217349.1">
    <property type="nucleotide sequence ID" value="NZ_FONY01000018.1"/>
</dbReference>
<proteinExistence type="predicted"/>
<evidence type="ECO:0000313" key="1">
    <source>
        <dbReference type="EMBL" id="SFF16700.1"/>
    </source>
</evidence>
<organism evidence="1 2">
    <name type="scientific">Thermoflexibacter ruber</name>
    <dbReference type="NCBI Taxonomy" id="1003"/>
    <lineage>
        <taxon>Bacteria</taxon>
        <taxon>Pseudomonadati</taxon>
        <taxon>Bacteroidota</taxon>
        <taxon>Cytophagia</taxon>
        <taxon>Cytophagales</taxon>
        <taxon>Thermoflexibacteraceae</taxon>
        <taxon>Thermoflexibacter</taxon>
    </lineage>
</organism>
<protein>
    <submittedName>
        <fullName evidence="1">Type II restriction endonuclease (RE_Alw26IDE)</fullName>
    </submittedName>
</protein>
<keyword evidence="1" id="KW-0378">Hydrolase</keyword>
<dbReference type="STRING" id="1003.SAMN04488541_101870"/>
<evidence type="ECO:0000313" key="2">
    <source>
        <dbReference type="Proteomes" id="UP000199513"/>
    </source>
</evidence>
<dbReference type="InterPro" id="IPR014328">
    <property type="entry name" value="Restrct_endonuc_II_Alw26I"/>
</dbReference>
<sequence length="205" mass="23631">MEENNRKNHPNFAQYQEFIVSHPNYAGLTFKRKESGEIVWVAPKVSTDGKLRDIWWQNQAKKLGITIQAGFYVKVAVAIHPTKQHTCQICGKSLSILYVYPNSNTLKKINQPFEQDIFEIIDALPNELDRWKSIFNLSKNTEITDYPSLKNWLQTTQVAVSSKSFFSPVVMSNAPDRFDGFHSDGNCCRSKSDKGRHKSNLQRYR</sequence>
<dbReference type="GO" id="GO:0004519">
    <property type="term" value="F:endonuclease activity"/>
    <property type="evidence" value="ECO:0007669"/>
    <property type="project" value="UniProtKB-KW"/>
</dbReference>
<dbReference type="AlphaFoldDB" id="A0A1I2GI99"/>
<gene>
    <name evidence="1" type="ORF">SAMN04488541_101870</name>
</gene>
<accession>A0A1I2GI99</accession>
<reference evidence="2" key="1">
    <citation type="submission" date="2016-10" db="EMBL/GenBank/DDBJ databases">
        <authorList>
            <person name="Varghese N."/>
            <person name="Submissions S."/>
        </authorList>
    </citation>
    <scope>NUCLEOTIDE SEQUENCE [LARGE SCALE GENOMIC DNA]</scope>
    <source>
        <strain>GEY</strain>
        <strain evidence="2">DSM 9560</strain>
    </source>
</reference>
<keyword evidence="2" id="KW-1185">Reference proteome</keyword>
<keyword evidence="1" id="KW-0540">Nuclease</keyword>